<sequence>MASSSTLPPIQNKSSSIHGSAISIFDLKDGAKIAKELLSDPSLPPEIKRLEILLPVPDEEEENDEDEPAATTTITTQAQPEPDTQSIKSDDNTSVKSSGSAKSAEGPITTGVFATVDEEMTEYCCPIIQILNAVEQSRGGLQEFVWDMQGVWGLKGVRPPEFWKALWKHARTLRVLSLEWYTHEVSKTLAPQVVFPGLKELSLDASTAHGDKGDVVEWLLSNSANLETLKFTYPGCDLDTCQIKGLTWNYTFPNLRVLELEGYDFDAGGSTQFLSRCANIEFLKDGLDWDQYECSEDEKTKRALSITALPKLRALCLGRWGAVRKLENWFSIEAKREIRHLRIGTQWPQLKELGVLGGRLKCLEIDGSVTDWRPKPEREDTSSDSEPESESDEEETKSEESDEGKKGAGDEDEVKEAEDEYKDAESEKAKEPIPTPSERIQILLSQLPNLKELGVGMGSGNISMSLPNGKWGSPPPMNAEDLASILSYLPVTHPSLRALRVWDDVADPLPHSLLADFPSVPENLEYLCWDAKVRVLYRLERYGGNVRAVECDESVVRVRDEDGLEWVEERVLEY</sequence>
<gene>
    <name evidence="2" type="ORF">P154DRAFT_50555</name>
</gene>
<reference evidence="2" key="1">
    <citation type="journal article" date="2020" name="Stud. Mycol.">
        <title>101 Dothideomycetes genomes: a test case for predicting lifestyles and emergence of pathogens.</title>
        <authorList>
            <person name="Haridas S."/>
            <person name="Albert R."/>
            <person name="Binder M."/>
            <person name="Bloem J."/>
            <person name="Labutti K."/>
            <person name="Salamov A."/>
            <person name="Andreopoulos B."/>
            <person name="Baker S."/>
            <person name="Barry K."/>
            <person name="Bills G."/>
            <person name="Bluhm B."/>
            <person name="Cannon C."/>
            <person name="Castanera R."/>
            <person name="Culley D."/>
            <person name="Daum C."/>
            <person name="Ezra D."/>
            <person name="Gonzalez J."/>
            <person name="Henrissat B."/>
            <person name="Kuo A."/>
            <person name="Liang C."/>
            <person name="Lipzen A."/>
            <person name="Lutzoni F."/>
            <person name="Magnuson J."/>
            <person name="Mondo S."/>
            <person name="Nolan M."/>
            <person name="Ohm R."/>
            <person name="Pangilinan J."/>
            <person name="Park H.-J."/>
            <person name="Ramirez L."/>
            <person name="Alfaro M."/>
            <person name="Sun H."/>
            <person name="Tritt A."/>
            <person name="Yoshinaga Y."/>
            <person name="Zwiers L.-H."/>
            <person name="Turgeon B."/>
            <person name="Goodwin S."/>
            <person name="Spatafora J."/>
            <person name="Crous P."/>
            <person name="Grigoriev I."/>
        </authorList>
    </citation>
    <scope>NUCLEOTIDE SEQUENCE</scope>
    <source>
        <strain evidence="2">CBS 123094</strain>
    </source>
</reference>
<evidence type="ECO:0008006" key="4">
    <source>
        <dbReference type="Google" id="ProtNLM"/>
    </source>
</evidence>
<feature type="region of interest" description="Disordered" evidence="1">
    <location>
        <begin position="49"/>
        <end position="106"/>
    </location>
</feature>
<dbReference type="OrthoDB" id="3929397at2759"/>
<feature type="compositionally biased region" description="Basic and acidic residues" evidence="1">
    <location>
        <begin position="372"/>
        <end position="381"/>
    </location>
</feature>
<feature type="region of interest" description="Disordered" evidence="1">
    <location>
        <begin position="370"/>
        <end position="437"/>
    </location>
</feature>
<dbReference type="InterPro" id="IPR032675">
    <property type="entry name" value="LRR_dom_sf"/>
</dbReference>
<feature type="compositionally biased region" description="Acidic residues" evidence="1">
    <location>
        <begin position="57"/>
        <end position="68"/>
    </location>
</feature>
<dbReference type="EMBL" id="ML977568">
    <property type="protein sequence ID" value="KAF2004188.1"/>
    <property type="molecule type" value="Genomic_DNA"/>
</dbReference>
<dbReference type="AlphaFoldDB" id="A0A6A5WSZ5"/>
<protein>
    <recommendedName>
        <fullName evidence="4">RNI-like protein</fullName>
    </recommendedName>
</protein>
<feature type="compositionally biased region" description="Low complexity" evidence="1">
    <location>
        <begin position="69"/>
        <end position="82"/>
    </location>
</feature>
<dbReference type="Proteomes" id="UP000799779">
    <property type="component" value="Unassembled WGS sequence"/>
</dbReference>
<evidence type="ECO:0000313" key="2">
    <source>
        <dbReference type="EMBL" id="KAF2004188.1"/>
    </source>
</evidence>
<feature type="compositionally biased region" description="Acidic residues" evidence="1">
    <location>
        <begin position="410"/>
        <end position="422"/>
    </location>
</feature>
<keyword evidence="3" id="KW-1185">Reference proteome</keyword>
<evidence type="ECO:0000313" key="3">
    <source>
        <dbReference type="Proteomes" id="UP000799779"/>
    </source>
</evidence>
<dbReference type="SUPFAM" id="SSF52047">
    <property type="entry name" value="RNI-like"/>
    <property type="match status" value="1"/>
</dbReference>
<name>A0A6A5WSZ5_9PLEO</name>
<organism evidence="2 3">
    <name type="scientific">Amniculicola lignicola CBS 123094</name>
    <dbReference type="NCBI Taxonomy" id="1392246"/>
    <lineage>
        <taxon>Eukaryota</taxon>
        <taxon>Fungi</taxon>
        <taxon>Dikarya</taxon>
        <taxon>Ascomycota</taxon>
        <taxon>Pezizomycotina</taxon>
        <taxon>Dothideomycetes</taxon>
        <taxon>Pleosporomycetidae</taxon>
        <taxon>Pleosporales</taxon>
        <taxon>Amniculicolaceae</taxon>
        <taxon>Amniculicola</taxon>
    </lineage>
</organism>
<accession>A0A6A5WSZ5</accession>
<feature type="compositionally biased region" description="Acidic residues" evidence="1">
    <location>
        <begin position="382"/>
        <end position="402"/>
    </location>
</feature>
<dbReference type="Gene3D" id="3.80.10.10">
    <property type="entry name" value="Ribonuclease Inhibitor"/>
    <property type="match status" value="1"/>
</dbReference>
<proteinExistence type="predicted"/>
<evidence type="ECO:0000256" key="1">
    <source>
        <dbReference type="SAM" id="MobiDB-lite"/>
    </source>
</evidence>